<reference evidence="3 4" key="1">
    <citation type="submission" date="2018-09" db="EMBL/GenBank/DDBJ databases">
        <title>Draft genome sequence of Rhodopseudomonas palustris 2.1.18.</title>
        <authorList>
            <person name="Robertson S.L."/>
            <person name="Meyer T.E."/>
            <person name="Kyndt J.A."/>
        </authorList>
    </citation>
    <scope>NUCLEOTIDE SEQUENCE [LARGE SCALE GENOMIC DNA]</scope>
    <source>
        <strain evidence="3 4">2.1.18</strain>
    </source>
</reference>
<dbReference type="InterPro" id="IPR012347">
    <property type="entry name" value="Ferritin-like"/>
</dbReference>
<feature type="transmembrane region" description="Helical" evidence="2">
    <location>
        <begin position="6"/>
        <end position="29"/>
    </location>
</feature>
<feature type="coiled-coil region" evidence="1">
    <location>
        <begin position="240"/>
        <end position="283"/>
    </location>
</feature>
<keyword evidence="2" id="KW-0472">Membrane</keyword>
<dbReference type="Gene3D" id="1.20.1260.10">
    <property type="match status" value="1"/>
</dbReference>
<protein>
    <submittedName>
        <fullName evidence="3">Uncharacterized protein</fullName>
    </submittedName>
</protein>
<accession>A0A418VDA0</accession>
<evidence type="ECO:0000256" key="2">
    <source>
        <dbReference type="SAM" id="Phobius"/>
    </source>
</evidence>
<evidence type="ECO:0000313" key="3">
    <source>
        <dbReference type="EMBL" id="RJF74002.1"/>
    </source>
</evidence>
<evidence type="ECO:0000313" key="4">
    <source>
        <dbReference type="Proteomes" id="UP000285523"/>
    </source>
</evidence>
<sequence>MTRHPILTMVPPAPVTSLIALYAVAFGVARHARQRYQAAAAQLGDDAWPLRCVFETLSAIEARRLDQLAAACLQSFGRQPVAADVPWPLPELVPDREVAEVRHSELATPFTAWAMAVEHRRRAFVFWSYVIAVATDAAVQAAAEGFAHDALRDGNLLRQERRLAWRALRDAGRPQSSAPAEPQSAALLESLLQQDVMLWSQLAPRDRELLLRVGGRVPDVAPGEAMLEPAPLDTVKRRALRRAEQLSELYLDDADRATDQVSLEFAQQQAAQSITRLASLRQAAASAALG</sequence>
<dbReference type="AlphaFoldDB" id="A0A418VDA0"/>
<comment type="caution">
    <text evidence="3">The sequence shown here is derived from an EMBL/GenBank/DDBJ whole genome shotgun (WGS) entry which is preliminary data.</text>
</comment>
<name>A0A418VDA0_RHOPL</name>
<gene>
    <name evidence="3" type="ORF">D4Q52_14170</name>
</gene>
<keyword evidence="1" id="KW-0175">Coiled coil</keyword>
<keyword evidence="2" id="KW-0812">Transmembrane</keyword>
<dbReference type="InterPro" id="IPR009078">
    <property type="entry name" value="Ferritin-like_SF"/>
</dbReference>
<keyword evidence="2" id="KW-1133">Transmembrane helix</keyword>
<evidence type="ECO:0000256" key="1">
    <source>
        <dbReference type="SAM" id="Coils"/>
    </source>
</evidence>
<dbReference type="SUPFAM" id="SSF47240">
    <property type="entry name" value="Ferritin-like"/>
    <property type="match status" value="1"/>
</dbReference>
<organism evidence="3 4">
    <name type="scientific">Rhodopseudomonas palustris</name>
    <dbReference type="NCBI Taxonomy" id="1076"/>
    <lineage>
        <taxon>Bacteria</taxon>
        <taxon>Pseudomonadati</taxon>
        <taxon>Pseudomonadota</taxon>
        <taxon>Alphaproteobacteria</taxon>
        <taxon>Hyphomicrobiales</taxon>
        <taxon>Nitrobacteraceae</taxon>
        <taxon>Rhodopseudomonas</taxon>
    </lineage>
</organism>
<dbReference type="Proteomes" id="UP000285523">
    <property type="component" value="Unassembled WGS sequence"/>
</dbReference>
<dbReference type="EMBL" id="QYYD01000013">
    <property type="protein sequence ID" value="RJF74002.1"/>
    <property type="molecule type" value="Genomic_DNA"/>
</dbReference>
<proteinExistence type="predicted"/>
<dbReference type="OrthoDB" id="6057955at2"/>